<sequence>MAKAKTAPSIVVTSVMRETSVPKIIALTIDLESELHEDFRRFADAKHHTPEEAACELIIESSTAAGALLGRLWKQFSSVARADGAIGLTKVCWGGAAARGEADCELA</sequence>
<comment type="caution">
    <text evidence="1">The sequence shown here is derived from an EMBL/GenBank/DDBJ whole genome shotgun (WGS) entry which is preliminary data.</text>
</comment>
<keyword evidence="2" id="KW-1185">Reference proteome</keyword>
<accession>A0A964E1Q6</accession>
<reference evidence="1" key="1">
    <citation type="journal article" date="2021" name="Microorganisms">
        <title>Acidisoma silvae sp. nov. and Acidisomacellulosilytica sp. nov., Two Acidophilic Bacteria Isolated from Decaying Wood, Hydrolyzing Cellulose and Producing Poly-3-hydroxybutyrate.</title>
        <authorList>
            <person name="Mieszkin S."/>
            <person name="Pouder E."/>
            <person name="Uroz S."/>
            <person name="Simon-Colin C."/>
            <person name="Alain K."/>
        </authorList>
    </citation>
    <scope>NUCLEOTIDE SEQUENCE</scope>
    <source>
        <strain evidence="1">HW T2.11</strain>
    </source>
</reference>
<dbReference type="AlphaFoldDB" id="A0A964E1Q6"/>
<dbReference type="Proteomes" id="UP000708298">
    <property type="component" value="Unassembled WGS sequence"/>
</dbReference>
<dbReference type="RefSeq" id="WP_227324133.1">
    <property type="nucleotide sequence ID" value="NZ_JAESVB010000040.1"/>
</dbReference>
<name>A0A964E1Q6_9PROT</name>
<reference evidence="1" key="2">
    <citation type="submission" date="2021-01" db="EMBL/GenBank/DDBJ databases">
        <authorList>
            <person name="Mieszkin S."/>
            <person name="Pouder E."/>
            <person name="Alain K."/>
        </authorList>
    </citation>
    <scope>NUCLEOTIDE SEQUENCE</scope>
    <source>
        <strain evidence="1">HW T2.11</strain>
    </source>
</reference>
<organism evidence="1 2">
    <name type="scientific">Acidisoma silvae</name>
    <dbReference type="NCBI Taxonomy" id="2802396"/>
    <lineage>
        <taxon>Bacteria</taxon>
        <taxon>Pseudomonadati</taxon>
        <taxon>Pseudomonadota</taxon>
        <taxon>Alphaproteobacteria</taxon>
        <taxon>Acetobacterales</taxon>
        <taxon>Acidocellaceae</taxon>
        <taxon>Acidisoma</taxon>
    </lineage>
</organism>
<protein>
    <submittedName>
        <fullName evidence="1">Uncharacterized protein</fullName>
    </submittedName>
</protein>
<evidence type="ECO:0000313" key="1">
    <source>
        <dbReference type="EMBL" id="MCB8878489.1"/>
    </source>
</evidence>
<proteinExistence type="predicted"/>
<evidence type="ECO:0000313" key="2">
    <source>
        <dbReference type="Proteomes" id="UP000708298"/>
    </source>
</evidence>
<dbReference type="EMBL" id="JAESVB010000040">
    <property type="protein sequence ID" value="MCB8878489.1"/>
    <property type="molecule type" value="Genomic_DNA"/>
</dbReference>
<gene>
    <name evidence="1" type="ORF">ASILVAE211_25155</name>
</gene>